<evidence type="ECO:0000313" key="4">
    <source>
        <dbReference type="EMBL" id="KAF2972334.1"/>
    </source>
</evidence>
<dbReference type="SUPFAM" id="SSF48371">
    <property type="entry name" value="ARM repeat"/>
    <property type="match status" value="1"/>
</dbReference>
<keyword evidence="1" id="KW-0677">Repeat</keyword>
<dbReference type="EMBL" id="WUBL01000007">
    <property type="protein sequence ID" value="KAF2972334.1"/>
    <property type="molecule type" value="Genomic_DNA"/>
</dbReference>
<protein>
    <recommendedName>
        <fullName evidence="3">NACHT domain-containing protein</fullName>
    </recommendedName>
</protein>
<evidence type="ECO:0000256" key="1">
    <source>
        <dbReference type="ARBA" id="ARBA00022737"/>
    </source>
</evidence>
<dbReference type="InterPro" id="IPR011990">
    <property type="entry name" value="TPR-like_helical_dom_sf"/>
</dbReference>
<dbReference type="PROSITE" id="PS50837">
    <property type="entry name" value="NACHT"/>
    <property type="match status" value="1"/>
</dbReference>
<feature type="region of interest" description="Disordered" evidence="2">
    <location>
        <begin position="1"/>
        <end position="62"/>
    </location>
</feature>
<dbReference type="OrthoDB" id="2546325at2759"/>
<dbReference type="InParanoid" id="A0A7C8N3J8"/>
<dbReference type="Proteomes" id="UP000481858">
    <property type="component" value="Unassembled WGS sequence"/>
</dbReference>
<feature type="compositionally biased region" description="Polar residues" evidence="2">
    <location>
        <begin position="43"/>
        <end position="62"/>
    </location>
</feature>
<dbReference type="InterPro" id="IPR027417">
    <property type="entry name" value="P-loop_NTPase"/>
</dbReference>
<feature type="compositionally biased region" description="Polar residues" evidence="2">
    <location>
        <begin position="1"/>
        <end position="20"/>
    </location>
</feature>
<feature type="region of interest" description="Disordered" evidence="2">
    <location>
        <begin position="2008"/>
        <end position="2028"/>
    </location>
</feature>
<dbReference type="PANTHER" id="PTHR10039">
    <property type="entry name" value="AMELOGENIN"/>
    <property type="match status" value="1"/>
</dbReference>
<evidence type="ECO:0000313" key="5">
    <source>
        <dbReference type="Proteomes" id="UP000481858"/>
    </source>
</evidence>
<dbReference type="InterPro" id="IPR007111">
    <property type="entry name" value="NACHT_NTPase"/>
</dbReference>
<organism evidence="4 5">
    <name type="scientific">Xylaria multiplex</name>
    <dbReference type="NCBI Taxonomy" id="323545"/>
    <lineage>
        <taxon>Eukaryota</taxon>
        <taxon>Fungi</taxon>
        <taxon>Dikarya</taxon>
        <taxon>Ascomycota</taxon>
        <taxon>Pezizomycotina</taxon>
        <taxon>Sordariomycetes</taxon>
        <taxon>Xylariomycetidae</taxon>
        <taxon>Xylariales</taxon>
        <taxon>Xylariaceae</taxon>
        <taxon>Xylaria</taxon>
    </lineage>
</organism>
<reference evidence="4 5" key="1">
    <citation type="submission" date="2019-12" db="EMBL/GenBank/DDBJ databases">
        <title>Draft genome sequence of the ascomycete Xylaria multiplex DSM 110363.</title>
        <authorList>
            <person name="Buettner E."/>
            <person name="Kellner H."/>
        </authorList>
    </citation>
    <scope>NUCLEOTIDE SEQUENCE [LARGE SCALE GENOMIC DNA]</scope>
    <source>
        <strain evidence="4 5">DSM 110363</strain>
    </source>
</reference>
<keyword evidence="5" id="KW-1185">Reference proteome</keyword>
<sequence length="2160" mass="243681">MLGLRGTSSRQNQAPTQASEKTPEPNGLENGTSKGQRRDEVTSPASPALQNHPTSLLSPSSVGDSIQVAKRFTVGRRSNLIRAASGQQTNVHFVREQYASVRQRCQRELGANVGLSAFDTSHSGLVDWIKHERMARLPHKGGSWDRVLISASYFSGQVNRLSEAIESFTPDCEAASNLLYGQCLILLELGHENATALQTAFDLFYQLGLELSPLLRAENALRLAPSIMEGVARAFSELLNIVSGIAVGYYTAVHGSRQTTRLDIYATFGASIDSYRSRVEYCEHEIWNFELRNQGYGEAIQIETLQEWLAPQDKVLAFLSSNHISLASRPEEYTCVWFQSHLNQFFKHDDKVLLVEGKQGSGKTTLANWVVSRLQRPIGGRGVVPTLNFFYNSSIQAQASCLSMLKTLLFQLLSLRIGDLDLFIVIFQAFTESKLLSSSAAQEERLWEALRQALSNSSDDEEIAIVVDGLDEMDGLKPAAKKVSDKLQGIAQNIPNVRVLLFSQPLDVYTAQSIESVELSFDNVFDDLQTILEQGLSRHPHFADRDLAEKSSIIDGLLNLSDGSMLLASLFVAYLAQQTTHADFGKAYDSLVKTPPKSVAEFVQRLLAVVKLDGDSRTVISFLVATKRPLSLKELEVLLRTDAKGASTGRPIQLAPIIKSIAAFTITVEGLISLRHDAIKQAFLNIPDNSNVSLHLKDRHKDLLIRLLATAKKHLRDADEPRLDPLPSQEVDKRIASNNLLEYTIRYWAIHFKLSSLFKVQGDLQLPPEFAPVFPSSVSFALLEASRWRTQCLPTEVEELFSIAYRVRKQLFGPEHVSVLQSAITCAVFYETVLTRYQDATEWYAVVVRVGQVVLGLQAEIVITCCNTLLHISETLVSKTRTSIMTCREEILRVLISSYTHQYGVTSTEVLKVYEALAELYVSISEETKAKEIQIKIREIHTGFQDEHSSSDGDTVSRHLAVMLKKHSHEEEVEGFESLLFGYEEDTEETWTILRVESMIKFALELVKRGQFNNAEEIYVELWLKLSDYCQTIQQCEWHEKRIEVMLKYASFLYTHKRVEEASAVLISCWNEYSTHQVSMFESIILLMKEIAILMKVVGMTSLSLTVFQRCWSWFKSTRKEESSAFKEIVEHIAITSSEIVKKSSTSTTTTATTTTATSASETVIREVFESSFSSEETQVTTTTMELCSSLTSIYIEQERWSEAVSVIKSTLKRTWASFFSESIESVTLEASFSSESIQLVLQLAQCYVSQKRYDKVEYLYLRLYRVHCKARKFDDVDVIKFRKLYVDFLTKYEIHSDLISFYQELLVEYRNFYGPAHAETIAILYALGDVCRSHHLTHGYWVEYYSEIIVALNKGTRICHENALRALIVVAEYYYDLQRYSESLVYLKSLIATFCQFGTKYKFFQDTVFVQKTFERYYRVIEETQVEIHEHVKILKEIREACSKFFGESSEISVNVTVTLAEVCTKSETYQYEAMSYYEHILKHSKTVSTTVVKRSQSTLRSLYVKQITSSSSTTTVTKETLEKATSMTYERYVDVRKSYSCTHETTLTTLKELVALYQKQKRVDLAVKELSSLVVECVLSTSSTKVLIETARYIASIFAESYVSQGVQLIRQLKLQVIYKIKSEAAGFDVTKSGRSCFAFIASFEYHLRARSSGSVATYMAEILAEFLFYERLVSSIKAKAKIGVIILLGSRLRHIHFRTNRGEDFEVVERQVLDYFTATEVSVVKASTKSSIRGFVRILLGFFSERNQPKDFVASAARAAVSELKVYLANLKYKEALGLAQCIYKFLMAHEGLDDPTEITLGFQLCLMMAGRGVYKRASAADEETNKAMLALSQAILGEVFDICKNNKIDLVRCPLHELDELISLLGDQKDSRRLLWLLESLWERRGAQTWGSEVKLTLGIRLVQARFQAGDHQIASAIQLAEDIVYNLRRTHGPKHKQTLAMYEILASIYTSTGNYYCAKSNAENSNAVGKKRDAALARTYFRKAITANEDLLKLLVEADADDSEDEDDDQFSVGGSSHHGSVRMRGSAYGLNRRIATKPSLPLLQPGNSSKTDAESEIGHRHHEAAPREVLVEVAGKHLRLSKLAVQRYGGWEKLTARRFESLTTRIWKEFGAELKLKEDLVLSAKWKVSGYALGKAEGGIEEDGFVAPSNWAIS</sequence>
<feature type="domain" description="NACHT" evidence="3">
    <location>
        <begin position="351"/>
        <end position="473"/>
    </location>
</feature>
<dbReference type="Gene3D" id="1.25.40.10">
    <property type="entry name" value="Tetratricopeptide repeat domain"/>
    <property type="match status" value="3"/>
</dbReference>
<accession>A0A7C8N3J8</accession>
<comment type="caution">
    <text evidence="4">The sequence shown here is derived from an EMBL/GenBank/DDBJ whole genome shotgun (WGS) entry which is preliminary data.</text>
</comment>
<feature type="compositionally biased region" description="Low complexity" evidence="2">
    <location>
        <begin position="2017"/>
        <end position="2028"/>
    </location>
</feature>
<dbReference type="Pfam" id="PF24883">
    <property type="entry name" value="NPHP3_N"/>
    <property type="match status" value="1"/>
</dbReference>
<evidence type="ECO:0000256" key="2">
    <source>
        <dbReference type="SAM" id="MobiDB-lite"/>
    </source>
</evidence>
<gene>
    <name evidence="4" type="ORF">GQX73_g1277</name>
</gene>
<dbReference type="InterPro" id="IPR056884">
    <property type="entry name" value="NPHP3-like_N"/>
</dbReference>
<dbReference type="SUPFAM" id="SSF52540">
    <property type="entry name" value="P-loop containing nucleoside triphosphate hydrolases"/>
    <property type="match status" value="1"/>
</dbReference>
<proteinExistence type="predicted"/>
<feature type="compositionally biased region" description="Basic and acidic residues" evidence="2">
    <location>
        <begin position="2057"/>
        <end position="2068"/>
    </location>
</feature>
<feature type="region of interest" description="Disordered" evidence="2">
    <location>
        <begin position="2045"/>
        <end position="2068"/>
    </location>
</feature>
<dbReference type="InterPro" id="IPR016024">
    <property type="entry name" value="ARM-type_fold"/>
</dbReference>
<dbReference type="Gene3D" id="3.40.50.300">
    <property type="entry name" value="P-loop containing nucleotide triphosphate hydrolases"/>
    <property type="match status" value="1"/>
</dbReference>
<dbReference type="PANTHER" id="PTHR10039:SF9">
    <property type="entry name" value="NACHT DOMAIN PROTEIN (AFU_ORTHOLOGUE AFUA_2G01760)"/>
    <property type="match status" value="1"/>
</dbReference>
<name>A0A7C8N3J8_9PEZI</name>
<evidence type="ECO:0000259" key="3">
    <source>
        <dbReference type="PROSITE" id="PS50837"/>
    </source>
</evidence>